<evidence type="ECO:0008006" key="3">
    <source>
        <dbReference type="Google" id="ProtNLM"/>
    </source>
</evidence>
<dbReference type="EMBL" id="JACHJL010000004">
    <property type="protein sequence ID" value="MBB5935259.1"/>
    <property type="molecule type" value="Genomic_DNA"/>
</dbReference>
<organism evidence="1 2">
    <name type="scientific">Streptomyces zagrosensis</name>
    <dbReference type="NCBI Taxonomy" id="1042984"/>
    <lineage>
        <taxon>Bacteria</taxon>
        <taxon>Bacillati</taxon>
        <taxon>Actinomycetota</taxon>
        <taxon>Actinomycetes</taxon>
        <taxon>Kitasatosporales</taxon>
        <taxon>Streptomycetaceae</taxon>
        <taxon>Streptomyces</taxon>
    </lineage>
</organism>
<evidence type="ECO:0000313" key="2">
    <source>
        <dbReference type="Proteomes" id="UP000588098"/>
    </source>
</evidence>
<gene>
    <name evidence="1" type="ORF">FHS42_002309</name>
</gene>
<comment type="caution">
    <text evidence="1">The sequence shown here is derived from an EMBL/GenBank/DDBJ whole genome shotgun (WGS) entry which is preliminary data.</text>
</comment>
<sequence length="130" mass="14496">MSGRVERAAYLVFGAREVDESDEGTPAFSQFDKDWDAQLEQCGRLAAERGYQPVGSSVFSVLQASMDRLLEWADNPGCDVVLVASLRLLRRMRATWPDWDLVVARLGEAGARLEAVPFPEPAYPGERFCE</sequence>
<protein>
    <recommendedName>
        <fullName evidence="3">Resolvase/invertase-type recombinase catalytic domain-containing protein</fullName>
    </recommendedName>
</protein>
<reference evidence="1 2" key="1">
    <citation type="submission" date="2020-08" db="EMBL/GenBank/DDBJ databases">
        <title>Genomic Encyclopedia of Type Strains, Phase III (KMG-III): the genomes of soil and plant-associated and newly described type strains.</title>
        <authorList>
            <person name="Whitman W."/>
        </authorList>
    </citation>
    <scope>NUCLEOTIDE SEQUENCE [LARGE SCALE GENOMIC DNA]</scope>
    <source>
        <strain evidence="1 2">CECT 8305</strain>
    </source>
</reference>
<name>A0A7W9Q8E3_9ACTN</name>
<dbReference type="RefSeq" id="WP_184571484.1">
    <property type="nucleotide sequence ID" value="NZ_JACHJL010000004.1"/>
</dbReference>
<dbReference type="AlphaFoldDB" id="A0A7W9Q8E3"/>
<keyword evidence="2" id="KW-1185">Reference proteome</keyword>
<dbReference type="Proteomes" id="UP000588098">
    <property type="component" value="Unassembled WGS sequence"/>
</dbReference>
<proteinExistence type="predicted"/>
<evidence type="ECO:0000313" key="1">
    <source>
        <dbReference type="EMBL" id="MBB5935259.1"/>
    </source>
</evidence>
<accession>A0A7W9Q8E3</accession>